<protein>
    <recommendedName>
        <fullName evidence="1">PPC domain-containing protein</fullName>
    </recommendedName>
</protein>
<proteinExistence type="predicted"/>
<dbReference type="AlphaFoldDB" id="I3TFG3"/>
<dbReference type="InParanoid" id="I3TFG3"/>
<evidence type="ECO:0000313" key="3">
    <source>
        <dbReference type="Proteomes" id="UP000005270"/>
    </source>
</evidence>
<organism evidence="2 3">
    <name type="scientific">Thermogladius calderae (strain DSM 22663 / VKM B-2946 / 1633)</name>
    <dbReference type="NCBI Taxonomy" id="1184251"/>
    <lineage>
        <taxon>Archaea</taxon>
        <taxon>Thermoproteota</taxon>
        <taxon>Thermoprotei</taxon>
        <taxon>Desulfurococcales</taxon>
        <taxon>Desulfurococcaceae</taxon>
        <taxon>Thermogladius</taxon>
    </lineage>
</organism>
<dbReference type="HOGENOM" id="CLU_1901839_0_0_2"/>
<feature type="domain" description="PPC" evidence="1">
    <location>
        <begin position="4"/>
        <end position="137"/>
    </location>
</feature>
<evidence type="ECO:0000313" key="2">
    <source>
        <dbReference type="EMBL" id="AFK51501.1"/>
    </source>
</evidence>
<dbReference type="KEGG" id="thg:TCELL_1078"/>
<dbReference type="CDD" id="cd11378">
    <property type="entry name" value="DUF296"/>
    <property type="match status" value="1"/>
</dbReference>
<gene>
    <name evidence="2" type="ordered locus">TCELL_1078</name>
</gene>
<accession>I3TFG3</accession>
<keyword evidence="3" id="KW-1185">Reference proteome</keyword>
<dbReference type="GeneID" id="13013397"/>
<dbReference type="PROSITE" id="PS51742">
    <property type="entry name" value="PPC"/>
    <property type="match status" value="1"/>
</dbReference>
<dbReference type="RefSeq" id="WP_014737751.1">
    <property type="nucleotide sequence ID" value="NC_017954.1"/>
</dbReference>
<name>I3TFG3_THEC1</name>
<sequence length="137" mass="14689">MSAYAVKGVYPVRLERNSLVPDAIATAVLERGLRGGLVLAIGGLKHAELGVYDRGAGRYVVQTLDAAADETLEVAPMLGNYLVTSSGHVSVHLHVNLAWRRGSAAGHLVSGLVDPFLEVFLVEVGDVVREVFFHRDV</sequence>
<reference evidence="2 3" key="1">
    <citation type="journal article" date="2012" name="J. Bacteriol.">
        <title>Complete genome sequence of the hyperthermophilic cellulolytic Crenarchaeon 'Thermogladius cellulolyticus' 1633.</title>
        <authorList>
            <person name="Mardanov A.V."/>
            <person name="Kochetkova T.V."/>
            <person name="Beletsky A.V."/>
            <person name="Bonch-Osmolovskaya E.A."/>
            <person name="Ravin N.V."/>
            <person name="Skryabin K.G."/>
        </authorList>
    </citation>
    <scope>NUCLEOTIDE SEQUENCE [LARGE SCALE GENOMIC DNA]</scope>
    <source>
        <strain evidence="3">DSM 22663 / VKM B-2946 / 1633</strain>
    </source>
</reference>
<dbReference type="Proteomes" id="UP000005270">
    <property type="component" value="Chromosome"/>
</dbReference>
<dbReference type="STRING" id="1184251.TCELL_1078"/>
<dbReference type="InterPro" id="IPR005175">
    <property type="entry name" value="PPC_dom"/>
</dbReference>
<dbReference type="EMBL" id="CP003531">
    <property type="protein sequence ID" value="AFK51501.1"/>
    <property type="molecule type" value="Genomic_DNA"/>
</dbReference>
<dbReference type="SUPFAM" id="SSF117856">
    <property type="entry name" value="AF0104/ALDC/Ptd012-like"/>
    <property type="match status" value="1"/>
</dbReference>
<evidence type="ECO:0000259" key="1">
    <source>
        <dbReference type="PROSITE" id="PS51742"/>
    </source>
</evidence>
<dbReference type="Gene3D" id="3.30.1330.80">
    <property type="entry name" value="Hypothetical protein, similar to alpha- acetolactate decarboxylase, domain 2"/>
    <property type="match status" value="1"/>
</dbReference>
<dbReference type="Pfam" id="PF03479">
    <property type="entry name" value="PCC"/>
    <property type="match status" value="1"/>
</dbReference>
<dbReference type="eggNOG" id="arCOG04212">
    <property type="taxonomic scope" value="Archaea"/>
</dbReference>